<evidence type="ECO:0000313" key="5">
    <source>
        <dbReference type="Proteomes" id="UP001579974"/>
    </source>
</evidence>
<dbReference type="Pfam" id="PF00571">
    <property type="entry name" value="CBS"/>
    <property type="match status" value="1"/>
</dbReference>
<name>A0ABV5AC48_9BACL</name>
<evidence type="ECO:0000259" key="3">
    <source>
        <dbReference type="PROSITE" id="PS51371"/>
    </source>
</evidence>
<comment type="caution">
    <text evidence="4">The sequence shown here is derived from an EMBL/GenBank/DDBJ whole genome shotgun (WGS) entry which is preliminary data.</text>
</comment>
<dbReference type="Gene3D" id="3.10.580.10">
    <property type="entry name" value="CBS-domain"/>
    <property type="match status" value="1"/>
</dbReference>
<dbReference type="InterPro" id="IPR000644">
    <property type="entry name" value="CBS_dom"/>
</dbReference>
<reference evidence="4 5" key="1">
    <citation type="journal article" date="2024" name="Int. J. Mol. Sci.">
        <title>Exploration of Alicyclobacillus spp. Genome in Search of Antibiotic Resistance.</title>
        <authorList>
            <person name="Bucka-Kolendo J."/>
            <person name="Kiousi D.E."/>
            <person name="Dekowska A."/>
            <person name="Mikolajczuk-Szczyrba A."/>
            <person name="Karadedos D.M."/>
            <person name="Michael P."/>
            <person name="Galanis A."/>
            <person name="Sokolowska B."/>
        </authorList>
    </citation>
    <scope>NUCLEOTIDE SEQUENCE [LARGE SCALE GENOMIC DNA]</scope>
    <source>
        <strain evidence="4 5">KKP 3000</strain>
    </source>
</reference>
<dbReference type="PANTHER" id="PTHR43080:SF30">
    <property type="entry name" value="CYCLIC DI-AMP RECEPTOR B"/>
    <property type="match status" value="1"/>
</dbReference>
<proteinExistence type="predicted"/>
<dbReference type="PANTHER" id="PTHR43080">
    <property type="entry name" value="CBS DOMAIN-CONTAINING PROTEIN CBSX3, MITOCHONDRIAL"/>
    <property type="match status" value="1"/>
</dbReference>
<dbReference type="RefSeq" id="WP_275476707.1">
    <property type="nucleotide sequence ID" value="NZ_CP162940.1"/>
</dbReference>
<dbReference type="EMBL" id="JBDXSU010000002">
    <property type="protein sequence ID" value="MFB5189405.1"/>
    <property type="molecule type" value="Genomic_DNA"/>
</dbReference>
<organism evidence="4 5">
    <name type="scientific">Alicyclobacillus fastidiosus</name>
    <dbReference type="NCBI Taxonomy" id="392011"/>
    <lineage>
        <taxon>Bacteria</taxon>
        <taxon>Bacillati</taxon>
        <taxon>Bacillota</taxon>
        <taxon>Bacilli</taxon>
        <taxon>Bacillales</taxon>
        <taxon>Alicyclobacillaceae</taxon>
        <taxon>Alicyclobacillus</taxon>
    </lineage>
</organism>
<accession>A0ABV5AC48</accession>
<dbReference type="InterPro" id="IPR046342">
    <property type="entry name" value="CBS_dom_sf"/>
</dbReference>
<dbReference type="SUPFAM" id="SSF54631">
    <property type="entry name" value="CBS-domain pair"/>
    <property type="match status" value="1"/>
</dbReference>
<gene>
    <name evidence="4" type="primary">cbpB</name>
    <name evidence="4" type="ORF">KKP3000_002412</name>
</gene>
<keyword evidence="5" id="KW-1185">Reference proteome</keyword>
<evidence type="ECO:0000256" key="1">
    <source>
        <dbReference type="ARBA" id="ARBA00023122"/>
    </source>
</evidence>
<dbReference type="InterPro" id="IPR048125">
    <property type="entry name" value="CBS_CbpB"/>
</dbReference>
<dbReference type="PROSITE" id="PS51371">
    <property type="entry name" value="CBS"/>
    <property type="match status" value="1"/>
</dbReference>
<evidence type="ECO:0000313" key="4">
    <source>
        <dbReference type="EMBL" id="MFB5189405.1"/>
    </source>
</evidence>
<dbReference type="NCBIfam" id="NF041630">
    <property type="entry name" value="CBS_CbpB"/>
    <property type="match status" value="1"/>
</dbReference>
<dbReference type="Proteomes" id="UP001579974">
    <property type="component" value="Unassembled WGS sequence"/>
</dbReference>
<feature type="domain" description="CBS" evidence="3">
    <location>
        <begin position="17"/>
        <end position="80"/>
    </location>
</feature>
<keyword evidence="1 2" id="KW-0129">CBS domain</keyword>
<dbReference type="InterPro" id="IPR051257">
    <property type="entry name" value="Diverse_CBS-Domain"/>
</dbReference>
<protein>
    <submittedName>
        <fullName evidence="4">Cyclic-di-AMP-binding protein CbpB</fullName>
    </submittedName>
</protein>
<sequence>MQSIETLTLQDDEVARMVIDAEDVACVHPAHSAEHALLVLIKSGYSAIPVVGSDGVVAGVISKTMILDRILGLERIEFDSLSNFLVQDVMNVDVPRIRQNQTFIRALQVSIDAPFLCVEDDDGQFIGLLARRGILALVHNAIRQTKHPS</sequence>
<dbReference type="SMART" id="SM00116">
    <property type="entry name" value="CBS"/>
    <property type="match status" value="2"/>
</dbReference>
<evidence type="ECO:0000256" key="2">
    <source>
        <dbReference type="PROSITE-ProRule" id="PRU00703"/>
    </source>
</evidence>